<evidence type="ECO:0000313" key="3">
    <source>
        <dbReference type="Proteomes" id="UP000318661"/>
    </source>
</evidence>
<dbReference type="Proteomes" id="UP000318661">
    <property type="component" value="Unassembled WGS sequence"/>
</dbReference>
<proteinExistence type="predicted"/>
<organism evidence="2 3">
    <name type="scientific">Candidatus Segetimicrobium genomatis</name>
    <dbReference type="NCBI Taxonomy" id="2569760"/>
    <lineage>
        <taxon>Bacteria</taxon>
        <taxon>Bacillati</taxon>
        <taxon>Candidatus Sysuimicrobiota</taxon>
        <taxon>Candidatus Sysuimicrobiia</taxon>
        <taxon>Candidatus Sysuimicrobiales</taxon>
        <taxon>Candidatus Segetimicrobiaceae</taxon>
        <taxon>Candidatus Segetimicrobium</taxon>
    </lineage>
</organism>
<feature type="chain" id="PRO_5021810762" evidence="1">
    <location>
        <begin position="20"/>
        <end position="607"/>
    </location>
</feature>
<dbReference type="SUPFAM" id="SSF50939">
    <property type="entry name" value="Sialidases"/>
    <property type="match status" value="1"/>
</dbReference>
<protein>
    <submittedName>
        <fullName evidence="2">Exo-alpha-sialidase</fullName>
    </submittedName>
</protein>
<dbReference type="Gene3D" id="2.120.10.10">
    <property type="match status" value="2"/>
</dbReference>
<keyword evidence="1" id="KW-0732">Signal</keyword>
<dbReference type="EMBL" id="VBAJ01000363">
    <property type="protein sequence ID" value="TMI99781.1"/>
    <property type="molecule type" value="Genomic_DNA"/>
</dbReference>
<evidence type="ECO:0000256" key="1">
    <source>
        <dbReference type="SAM" id="SignalP"/>
    </source>
</evidence>
<accession>A0A537KVP0</accession>
<gene>
    <name evidence="2" type="ORF">E6G99_13235</name>
</gene>
<dbReference type="InterPro" id="IPR036278">
    <property type="entry name" value="Sialidase_sf"/>
</dbReference>
<evidence type="ECO:0000313" key="2">
    <source>
        <dbReference type="EMBL" id="TMI99781.1"/>
    </source>
</evidence>
<dbReference type="CDD" id="cd15482">
    <property type="entry name" value="Sialidase_non-viral"/>
    <property type="match status" value="1"/>
</dbReference>
<dbReference type="AlphaFoldDB" id="A0A537KVP0"/>
<feature type="signal peptide" evidence="1">
    <location>
        <begin position="1"/>
        <end position="19"/>
    </location>
</feature>
<comment type="caution">
    <text evidence="2">The sequence shown here is derived from an EMBL/GenBank/DDBJ whole genome shotgun (WGS) entry which is preliminary data.</text>
</comment>
<sequence length="607" mass="64110">MAIGAALMAVVLFSWPSIGAPGGQASDLFPLKWLPAPEQFDLSSSGMSGAGGQFSTQQIERLTCTTSGPPTAGVIMNCNVPEFNQNFSPDNEIAVVVDPDNPNHIVAGSNDYYYRFNNSTGARQAIVPTGFFTSFDGGASWLDGQVPMRFGNGAGDPSPAFDKKHNVVLMAQLENVGGQGGPWVAHGDVSVSRSTDGGQTWATPVSVFHGTGTGIGPANNAVFWDKEWVTVDNHPGSPHYGRAYLAAARFLNTLHGNYAESPIYFSYSDDGGLTWSTPKKISGSNPTFCTFQTTGPAGQCDEDEFGIPVVAPNGTLYVHFTNGQNSGAWEQPFDFDSQIMVVKSTDGGVTFSAPVPAVQLEDGLSDMPFSVIRRQTVYGHQIRWNAAGTLVADSTDPSGNTVSIVFADRGAPNASATPGCYLTAAGGLNIGSAPNYNPCSAGPGAVLRVYVVTSTDGGATWSGRTMLSDSGGSQWFPWAGYLSDGTLVAAWDEDPAAGPQEVFNHVLVKGGAKTTLSITPEKVSNSVTHWAGQYTTAWPAICGGSPAGKNCNVFHGDYTGLAVDSLNRVHVVWTGFQTPATSLQVDFYTGQLHTGYRQDAMYRRVDP</sequence>
<reference evidence="2 3" key="1">
    <citation type="journal article" date="2019" name="Nat. Microbiol.">
        <title>Mediterranean grassland soil C-N compound turnover is dependent on rainfall and depth, and is mediated by genomically divergent microorganisms.</title>
        <authorList>
            <person name="Diamond S."/>
            <person name="Andeer P.F."/>
            <person name="Li Z."/>
            <person name="Crits-Christoph A."/>
            <person name="Burstein D."/>
            <person name="Anantharaman K."/>
            <person name="Lane K.R."/>
            <person name="Thomas B.C."/>
            <person name="Pan C."/>
            <person name="Northen T.R."/>
            <person name="Banfield J.F."/>
        </authorList>
    </citation>
    <scope>NUCLEOTIDE SEQUENCE [LARGE SCALE GENOMIC DNA]</scope>
    <source>
        <strain evidence="2">NP_2</strain>
    </source>
</reference>
<name>A0A537KVP0_9BACT</name>